<dbReference type="PANTHER" id="PTHR31389">
    <property type="entry name" value="LD39211P"/>
    <property type="match status" value="1"/>
</dbReference>
<proteinExistence type="predicted"/>
<evidence type="ECO:0000313" key="2">
    <source>
        <dbReference type="Proteomes" id="UP000318801"/>
    </source>
</evidence>
<dbReference type="OrthoDB" id="1200671at2"/>
<protein>
    <submittedName>
        <fullName evidence="1">DUF1647 domain-containing protein</fullName>
    </submittedName>
</protein>
<dbReference type="AlphaFoldDB" id="A0A506UCZ0"/>
<dbReference type="PANTHER" id="PTHR31389:SF4">
    <property type="entry name" value="LD39211P"/>
    <property type="match status" value="1"/>
</dbReference>
<comment type="caution">
    <text evidence="1">The sequence shown here is derived from an EMBL/GenBank/DDBJ whole genome shotgun (WGS) entry which is preliminary data.</text>
</comment>
<reference evidence="1 2" key="1">
    <citation type="submission" date="2019-06" db="EMBL/GenBank/DDBJ databases">
        <authorList>
            <person name="Li M."/>
        </authorList>
    </citation>
    <scope>NUCLEOTIDE SEQUENCE [LARGE SCALE GENOMIC DNA]</scope>
    <source>
        <strain evidence="1 2">BGMRC2036</strain>
    </source>
</reference>
<dbReference type="Pfam" id="PF07801">
    <property type="entry name" value="DUF1647"/>
    <property type="match status" value="1"/>
</dbReference>
<organism evidence="1 2">
    <name type="scientific">Martelella alba</name>
    <dbReference type="NCBI Taxonomy" id="2590451"/>
    <lineage>
        <taxon>Bacteria</taxon>
        <taxon>Pseudomonadati</taxon>
        <taxon>Pseudomonadota</taxon>
        <taxon>Alphaproteobacteria</taxon>
        <taxon>Hyphomicrobiales</taxon>
        <taxon>Aurantimonadaceae</taxon>
        <taxon>Martelella</taxon>
    </lineage>
</organism>
<evidence type="ECO:0000313" key="1">
    <source>
        <dbReference type="EMBL" id="TPW30991.1"/>
    </source>
</evidence>
<keyword evidence="2" id="KW-1185">Reference proteome</keyword>
<dbReference type="Proteomes" id="UP000318801">
    <property type="component" value="Unassembled WGS sequence"/>
</dbReference>
<gene>
    <name evidence="1" type="ORF">FJU08_10045</name>
</gene>
<dbReference type="InterPro" id="IPR012444">
    <property type="entry name" value="DUF1647"/>
</dbReference>
<name>A0A506UCZ0_9HYPH</name>
<dbReference type="EMBL" id="VHLG01000004">
    <property type="protein sequence ID" value="TPW30991.1"/>
    <property type="molecule type" value="Genomic_DNA"/>
</dbReference>
<dbReference type="RefSeq" id="WP_141148863.1">
    <property type="nucleotide sequence ID" value="NZ_VHLG01000004.1"/>
</dbReference>
<sequence length="247" mass="28028">MNLSNIFRFTKRKSRLTIVTGADTSHAKSLCQFVESVGRYEAQSELVIYDLGLTREARSGVQAAAPQARIERFDYENYPDWFDIRKQAGQYAWKPVILSSFIGRADGPVVWMDAGNLLNKPLNRLYRAILHDGFFTTRTAHDLARWTDAATLRYFSKDKVWAKGRANVNGACVGFDAWDPEASALIRRWAVLAQNGDVIAPEGSDRSNHRQDQAVLGVLVHLSEGRFCKFASRKNRQFGFEIHRDID</sequence>
<accession>A0A506UCZ0</accession>